<evidence type="ECO:0000313" key="1">
    <source>
        <dbReference type="EMBL" id="SHF01906.1"/>
    </source>
</evidence>
<dbReference type="OrthoDB" id="1448598at2"/>
<gene>
    <name evidence="1" type="ORF">SAMN05444408_107178</name>
</gene>
<reference evidence="2" key="1">
    <citation type="submission" date="2016-11" db="EMBL/GenBank/DDBJ databases">
        <authorList>
            <person name="Varghese N."/>
            <person name="Submissions S."/>
        </authorList>
    </citation>
    <scope>NUCLEOTIDE SEQUENCE [LARGE SCALE GENOMIC DNA]</scope>
    <source>
        <strain evidence="2">DSM 26898</strain>
    </source>
</reference>
<protein>
    <submittedName>
        <fullName evidence="1">Uncharacterized protein</fullName>
    </submittedName>
</protein>
<proteinExistence type="predicted"/>
<dbReference type="EMBL" id="FQVO01000007">
    <property type="protein sequence ID" value="SHF01906.1"/>
    <property type="molecule type" value="Genomic_DNA"/>
</dbReference>
<name>A0A1M4Y8H0_9FLAO</name>
<organism evidence="1 2">
    <name type="scientific">Chryseobacterium takakiae</name>
    <dbReference type="NCBI Taxonomy" id="1302685"/>
    <lineage>
        <taxon>Bacteria</taxon>
        <taxon>Pseudomonadati</taxon>
        <taxon>Bacteroidota</taxon>
        <taxon>Flavobacteriia</taxon>
        <taxon>Flavobacteriales</taxon>
        <taxon>Weeksellaceae</taxon>
        <taxon>Chryseobacterium group</taxon>
        <taxon>Chryseobacterium</taxon>
    </lineage>
</organism>
<dbReference type="AlphaFoldDB" id="A0A1M4Y8H0"/>
<dbReference type="Proteomes" id="UP000184236">
    <property type="component" value="Unassembled WGS sequence"/>
</dbReference>
<dbReference type="STRING" id="1302685.SAMN05444408_107178"/>
<dbReference type="RefSeq" id="WP_072884837.1">
    <property type="nucleotide sequence ID" value="NZ_FQVO01000007.1"/>
</dbReference>
<accession>A0A1M4Y8H0</accession>
<evidence type="ECO:0000313" key="2">
    <source>
        <dbReference type="Proteomes" id="UP000184236"/>
    </source>
</evidence>
<keyword evidence="2" id="KW-1185">Reference proteome</keyword>
<sequence length="151" mass="17432">MKNIIFLLLTMISCNAKDHNNTSSETVPLLQESLIKKDTIISYNIDGIASEGAEAVVTYRGKKIYESKINIYAETGQAELIYKFYPAKIEVIEKTYKYKEDLKSVNSKEDLKLVNNAKYYIDYKGELLSNPPKERIDIFKEFKKNVPFETK</sequence>